<dbReference type="Proteomes" id="UP000799536">
    <property type="component" value="Unassembled WGS sequence"/>
</dbReference>
<dbReference type="InterPro" id="IPR051243">
    <property type="entry name" value="PcG_WD-repeat"/>
</dbReference>
<dbReference type="InterPro" id="IPR036322">
    <property type="entry name" value="WD40_repeat_dom_sf"/>
</dbReference>
<keyword evidence="3" id="KW-0677">Repeat</keyword>
<sequence>MHLHSEFPSLRATLKLGGKNFPDNTPWYDVKFYPYTAPGIDAVFVAIGGCNIALCRCVPKKDDPIEILKWYKDDNENAALNSVEWAQAENGDPLVCVAGIDRRIKVINVKTGELVTTLIGHGEAVNDLAICPTNPRLLASASSDHGVRIWSLDPAHQNQPTAVIFFGEGGHKESVLSLGWHRTGRYLLSGGMDTIVNLWVVPENPERFAGKDRPMRIHYPHFSSTDIHTDFVDCVRFYNDLVLSRASKEKTILLWKPDNFSSARPPPTSTSVPIPPSKIAKVSLNPNPHSMPSFSSTSTYSAWSGTFTRLLQFDQPHSEFFYLRLGLFHEWGKRPMLAAGNQKGKLLFWDLQRLEEVEVDAVSGRIGGGEAIFKTRNGLVGKRSAETVGVEEGGRRGMDGPAVSLRKKSRDTPVPEENQCLKPLTAATSFSSHITRFREPSHLSIASGSTSISRNSSLPPNPNTKDTKAKEKPKREPPSIGDPFCKLPPHKNIMVPKVTFTVRQIAWSRGGEWCVGVGDGGWILVLGRDVGGGERVKREEDKVGEEGKDEEGDVEMMKVG</sequence>
<dbReference type="PROSITE" id="PS50082">
    <property type="entry name" value="WD_REPEATS_2"/>
    <property type="match status" value="2"/>
</dbReference>
<feature type="region of interest" description="Disordered" evidence="7">
    <location>
        <begin position="533"/>
        <end position="560"/>
    </location>
</feature>
<evidence type="ECO:0000256" key="4">
    <source>
        <dbReference type="ARBA" id="ARBA00023015"/>
    </source>
</evidence>
<evidence type="ECO:0000256" key="2">
    <source>
        <dbReference type="ARBA" id="ARBA00022574"/>
    </source>
</evidence>
<evidence type="ECO:0000256" key="7">
    <source>
        <dbReference type="SAM" id="MobiDB-lite"/>
    </source>
</evidence>
<name>A0A9P4JS26_9PLEO</name>
<dbReference type="OrthoDB" id="7318948at2759"/>
<feature type="repeat" description="WD" evidence="6">
    <location>
        <begin position="168"/>
        <end position="199"/>
    </location>
</feature>
<evidence type="ECO:0000256" key="5">
    <source>
        <dbReference type="ARBA" id="ARBA00023163"/>
    </source>
</evidence>
<feature type="compositionally biased region" description="Polar residues" evidence="7">
    <location>
        <begin position="444"/>
        <end position="458"/>
    </location>
</feature>
<organism evidence="8 9">
    <name type="scientific">Delitschia confertaspora ATCC 74209</name>
    <dbReference type="NCBI Taxonomy" id="1513339"/>
    <lineage>
        <taxon>Eukaryota</taxon>
        <taxon>Fungi</taxon>
        <taxon>Dikarya</taxon>
        <taxon>Ascomycota</taxon>
        <taxon>Pezizomycotina</taxon>
        <taxon>Dothideomycetes</taxon>
        <taxon>Pleosporomycetidae</taxon>
        <taxon>Pleosporales</taxon>
        <taxon>Delitschiaceae</taxon>
        <taxon>Delitschia</taxon>
    </lineage>
</organism>
<feature type="repeat" description="WD" evidence="6">
    <location>
        <begin position="118"/>
        <end position="153"/>
    </location>
</feature>
<comment type="caution">
    <text evidence="8">The sequence shown here is derived from an EMBL/GenBank/DDBJ whole genome shotgun (WGS) entry which is preliminary data.</text>
</comment>
<keyword evidence="5" id="KW-0804">Transcription</keyword>
<dbReference type="PROSITE" id="PS50294">
    <property type="entry name" value="WD_REPEATS_REGION"/>
    <property type="match status" value="2"/>
</dbReference>
<dbReference type="Pfam" id="PF00400">
    <property type="entry name" value="WD40"/>
    <property type="match status" value="2"/>
</dbReference>
<dbReference type="AlphaFoldDB" id="A0A9P4JS26"/>
<feature type="compositionally biased region" description="Basic and acidic residues" evidence="7">
    <location>
        <begin position="533"/>
        <end position="546"/>
    </location>
</feature>
<gene>
    <name evidence="8" type="ORF">GQ43DRAFT_431526</name>
</gene>
<accession>A0A9P4JS26</accession>
<dbReference type="SUPFAM" id="SSF50978">
    <property type="entry name" value="WD40 repeat-like"/>
    <property type="match status" value="1"/>
</dbReference>
<dbReference type="EMBL" id="ML993971">
    <property type="protein sequence ID" value="KAF2201538.1"/>
    <property type="molecule type" value="Genomic_DNA"/>
</dbReference>
<proteinExistence type="inferred from homology"/>
<dbReference type="Gene3D" id="2.130.10.10">
    <property type="entry name" value="YVTN repeat-like/Quinoprotein amine dehydrogenase"/>
    <property type="match status" value="1"/>
</dbReference>
<protein>
    <submittedName>
        <fullName evidence="8">WD40 repeat-like protein</fullName>
    </submittedName>
</protein>
<dbReference type="InterPro" id="IPR001680">
    <property type="entry name" value="WD40_rpt"/>
</dbReference>
<feature type="region of interest" description="Disordered" evidence="7">
    <location>
        <begin position="441"/>
        <end position="487"/>
    </location>
</feature>
<comment type="similarity">
    <text evidence="1">Belongs to the WD repeat ESC family.</text>
</comment>
<feature type="region of interest" description="Disordered" evidence="7">
    <location>
        <begin position="391"/>
        <end position="417"/>
    </location>
</feature>
<evidence type="ECO:0000256" key="3">
    <source>
        <dbReference type="ARBA" id="ARBA00022737"/>
    </source>
</evidence>
<feature type="compositionally biased region" description="Basic and acidic residues" evidence="7">
    <location>
        <begin position="465"/>
        <end position="477"/>
    </location>
</feature>
<evidence type="ECO:0000256" key="1">
    <source>
        <dbReference type="ARBA" id="ARBA00008075"/>
    </source>
</evidence>
<reference evidence="8" key="1">
    <citation type="journal article" date="2020" name="Stud. Mycol.">
        <title>101 Dothideomycetes genomes: a test case for predicting lifestyles and emergence of pathogens.</title>
        <authorList>
            <person name="Haridas S."/>
            <person name="Albert R."/>
            <person name="Binder M."/>
            <person name="Bloem J."/>
            <person name="Labutti K."/>
            <person name="Salamov A."/>
            <person name="Andreopoulos B."/>
            <person name="Baker S."/>
            <person name="Barry K."/>
            <person name="Bills G."/>
            <person name="Bluhm B."/>
            <person name="Cannon C."/>
            <person name="Castanera R."/>
            <person name="Culley D."/>
            <person name="Daum C."/>
            <person name="Ezra D."/>
            <person name="Gonzalez J."/>
            <person name="Henrissat B."/>
            <person name="Kuo A."/>
            <person name="Liang C."/>
            <person name="Lipzen A."/>
            <person name="Lutzoni F."/>
            <person name="Magnuson J."/>
            <person name="Mondo S."/>
            <person name="Nolan M."/>
            <person name="Ohm R."/>
            <person name="Pangilinan J."/>
            <person name="Park H.-J."/>
            <person name="Ramirez L."/>
            <person name="Alfaro M."/>
            <person name="Sun H."/>
            <person name="Tritt A."/>
            <person name="Yoshinaga Y."/>
            <person name="Zwiers L.-H."/>
            <person name="Turgeon B."/>
            <person name="Goodwin S."/>
            <person name="Spatafora J."/>
            <person name="Crous P."/>
            <person name="Grigoriev I."/>
        </authorList>
    </citation>
    <scope>NUCLEOTIDE SEQUENCE</scope>
    <source>
        <strain evidence="8">ATCC 74209</strain>
    </source>
</reference>
<dbReference type="PANTHER" id="PTHR10253">
    <property type="entry name" value="POLYCOMB PROTEIN"/>
    <property type="match status" value="1"/>
</dbReference>
<keyword evidence="4" id="KW-0805">Transcription regulation</keyword>
<evidence type="ECO:0000313" key="8">
    <source>
        <dbReference type="EMBL" id="KAF2201538.1"/>
    </source>
</evidence>
<dbReference type="SMART" id="SM00320">
    <property type="entry name" value="WD40"/>
    <property type="match status" value="4"/>
</dbReference>
<keyword evidence="2 6" id="KW-0853">WD repeat</keyword>
<evidence type="ECO:0000256" key="6">
    <source>
        <dbReference type="PROSITE-ProRule" id="PRU00221"/>
    </source>
</evidence>
<keyword evidence="9" id="KW-1185">Reference proteome</keyword>
<evidence type="ECO:0000313" key="9">
    <source>
        <dbReference type="Proteomes" id="UP000799536"/>
    </source>
</evidence>
<dbReference type="InterPro" id="IPR015943">
    <property type="entry name" value="WD40/YVTN_repeat-like_dom_sf"/>
</dbReference>